<evidence type="ECO:0000259" key="4">
    <source>
        <dbReference type="PROSITE" id="PS50932"/>
    </source>
</evidence>
<keyword evidence="1" id="KW-0805">Transcription regulation</keyword>
<name>A0A6C2U518_PONDE</name>
<dbReference type="GO" id="GO:0000976">
    <property type="term" value="F:transcription cis-regulatory region binding"/>
    <property type="evidence" value="ECO:0007669"/>
    <property type="project" value="TreeGrafter"/>
</dbReference>
<organism evidence="5 6">
    <name type="scientific">Pontiella desulfatans</name>
    <dbReference type="NCBI Taxonomy" id="2750659"/>
    <lineage>
        <taxon>Bacteria</taxon>
        <taxon>Pseudomonadati</taxon>
        <taxon>Kiritimatiellota</taxon>
        <taxon>Kiritimatiellia</taxon>
        <taxon>Kiritimatiellales</taxon>
        <taxon>Pontiellaceae</taxon>
        <taxon>Pontiella</taxon>
    </lineage>
</organism>
<dbReference type="SUPFAM" id="SSF47413">
    <property type="entry name" value="lambda repressor-like DNA-binding domains"/>
    <property type="match status" value="1"/>
</dbReference>
<dbReference type="CDD" id="cd06267">
    <property type="entry name" value="PBP1_LacI_sugar_binding-like"/>
    <property type="match status" value="1"/>
</dbReference>
<gene>
    <name evidence="5" type="primary">cytR_5</name>
    <name evidence="5" type="ORF">PDESU_03489</name>
</gene>
<dbReference type="PANTHER" id="PTHR30146">
    <property type="entry name" value="LACI-RELATED TRANSCRIPTIONAL REPRESSOR"/>
    <property type="match status" value="1"/>
</dbReference>
<dbReference type="Gene3D" id="1.10.260.40">
    <property type="entry name" value="lambda repressor-like DNA-binding domains"/>
    <property type="match status" value="1"/>
</dbReference>
<evidence type="ECO:0000313" key="5">
    <source>
        <dbReference type="EMBL" id="VGO14919.1"/>
    </source>
</evidence>
<dbReference type="SUPFAM" id="SSF53822">
    <property type="entry name" value="Periplasmic binding protein-like I"/>
    <property type="match status" value="1"/>
</dbReference>
<dbReference type="InterPro" id="IPR000843">
    <property type="entry name" value="HTH_LacI"/>
</dbReference>
<protein>
    <submittedName>
        <fullName evidence="5">HTH-type transcriptional repressor CytR</fullName>
    </submittedName>
</protein>
<dbReference type="InterPro" id="IPR010982">
    <property type="entry name" value="Lambda_DNA-bd_dom_sf"/>
</dbReference>
<dbReference type="RefSeq" id="WP_136080539.1">
    <property type="nucleotide sequence ID" value="NZ_CAAHFG010000002.1"/>
</dbReference>
<dbReference type="EMBL" id="CAAHFG010000002">
    <property type="protein sequence ID" value="VGO14919.1"/>
    <property type="molecule type" value="Genomic_DNA"/>
</dbReference>
<dbReference type="GO" id="GO:0003700">
    <property type="term" value="F:DNA-binding transcription factor activity"/>
    <property type="evidence" value="ECO:0007669"/>
    <property type="project" value="TreeGrafter"/>
</dbReference>
<keyword evidence="3" id="KW-0804">Transcription</keyword>
<dbReference type="AlphaFoldDB" id="A0A6C2U518"/>
<evidence type="ECO:0000256" key="1">
    <source>
        <dbReference type="ARBA" id="ARBA00023015"/>
    </source>
</evidence>
<keyword evidence="2" id="KW-0238">DNA-binding</keyword>
<dbReference type="Pfam" id="PF13377">
    <property type="entry name" value="Peripla_BP_3"/>
    <property type="match status" value="1"/>
</dbReference>
<accession>A0A6C2U518</accession>
<dbReference type="SMART" id="SM00354">
    <property type="entry name" value="HTH_LACI"/>
    <property type="match status" value="1"/>
</dbReference>
<dbReference type="CDD" id="cd01392">
    <property type="entry name" value="HTH_LacI"/>
    <property type="match status" value="1"/>
</dbReference>
<dbReference type="InterPro" id="IPR028082">
    <property type="entry name" value="Peripla_BP_I"/>
</dbReference>
<proteinExistence type="predicted"/>
<dbReference type="PANTHER" id="PTHR30146:SF109">
    <property type="entry name" value="HTH-TYPE TRANSCRIPTIONAL REGULATOR GALS"/>
    <property type="match status" value="1"/>
</dbReference>
<keyword evidence="6" id="KW-1185">Reference proteome</keyword>
<evidence type="ECO:0000256" key="2">
    <source>
        <dbReference type="ARBA" id="ARBA00023125"/>
    </source>
</evidence>
<dbReference type="InterPro" id="IPR046335">
    <property type="entry name" value="LacI/GalR-like_sensor"/>
</dbReference>
<feature type="domain" description="HTH lacI-type" evidence="4">
    <location>
        <begin position="3"/>
        <end position="60"/>
    </location>
</feature>
<sequence>MAVSQKQIAERLGVSIALVSRVLSGKAREVGIADATVERVMKVAEEMGYVPSAAALTLKGKASRTIGVVVYDFRDPFFGAIIEQLQAQAHEQDYSLVLAGFKGRHPESSDLAPLHKHAIDGLVVIGSADRSEWLAGFGKMPVARIGHCGAGEEASLRIGIDEEDAALQLLEHLWAKGCRHCAFIGSNLFSHSLRYQSLEKVAESLGMGVENHVWTSDGFEAGLQATRNVLSGNAGELALVCATDVIAMGALHALHNAGASLAVTGFDDIPAAAQFIPPITTMRQPIREMAKRAFDAVVAPSEAGEVLLKGKLVVRSSS</sequence>
<evidence type="ECO:0000313" key="6">
    <source>
        <dbReference type="Proteomes" id="UP000366872"/>
    </source>
</evidence>
<evidence type="ECO:0000256" key="3">
    <source>
        <dbReference type="ARBA" id="ARBA00023163"/>
    </source>
</evidence>
<reference evidence="5 6" key="1">
    <citation type="submission" date="2019-04" db="EMBL/GenBank/DDBJ databases">
        <authorList>
            <person name="Van Vliet M D."/>
        </authorList>
    </citation>
    <scope>NUCLEOTIDE SEQUENCE [LARGE SCALE GENOMIC DNA]</scope>
    <source>
        <strain evidence="5 6">F1</strain>
    </source>
</reference>
<dbReference type="Proteomes" id="UP000366872">
    <property type="component" value="Unassembled WGS sequence"/>
</dbReference>
<dbReference type="Gene3D" id="3.40.50.2300">
    <property type="match status" value="2"/>
</dbReference>
<dbReference type="PROSITE" id="PS50932">
    <property type="entry name" value="HTH_LACI_2"/>
    <property type="match status" value="1"/>
</dbReference>
<dbReference type="Pfam" id="PF00356">
    <property type="entry name" value="LacI"/>
    <property type="match status" value="1"/>
</dbReference>